<dbReference type="Pfam" id="PF13671">
    <property type="entry name" value="AAA_33"/>
    <property type="match status" value="1"/>
</dbReference>
<keyword evidence="2" id="KW-1185">Reference proteome</keyword>
<evidence type="ECO:0000313" key="2">
    <source>
        <dbReference type="Proteomes" id="UP001589894"/>
    </source>
</evidence>
<name>A0ABV6P3I7_9ACTN</name>
<dbReference type="Gene3D" id="3.40.50.300">
    <property type="entry name" value="P-loop containing nucleotide triphosphate hydrolases"/>
    <property type="match status" value="1"/>
</dbReference>
<dbReference type="EMBL" id="JBHLUE010000026">
    <property type="protein sequence ID" value="MFC0567596.1"/>
    <property type="molecule type" value="Genomic_DNA"/>
</dbReference>
<sequence length="191" mass="20287">MNDPEPVMHERPWAPIERALLLTGVAGVGKSTVAAAAGGVLAAAGHVTAVVDTDMLAQFGPAPAAHGRSGQFYDELKCANLAAVWANFSAAGARFIVVAAVIESVALREWYAESLAGCDVRLVRLTADDETVRSRLRRRDTGPKLDRHLGALDQYDRAPAAPPVEDFAIVNDRSAVDVAKDVLVRAGWMTS</sequence>
<gene>
    <name evidence="1" type="ORF">ACFFHU_26090</name>
</gene>
<comment type="caution">
    <text evidence="1">The sequence shown here is derived from an EMBL/GenBank/DDBJ whole genome shotgun (WGS) entry which is preliminary data.</text>
</comment>
<reference evidence="1 2" key="1">
    <citation type="submission" date="2024-09" db="EMBL/GenBank/DDBJ databases">
        <authorList>
            <person name="Sun Q."/>
            <person name="Mori K."/>
        </authorList>
    </citation>
    <scope>NUCLEOTIDE SEQUENCE [LARGE SCALE GENOMIC DNA]</scope>
    <source>
        <strain evidence="1 2">TBRC 2205</strain>
    </source>
</reference>
<dbReference type="SUPFAM" id="SSF52540">
    <property type="entry name" value="P-loop containing nucleoside triphosphate hydrolases"/>
    <property type="match status" value="1"/>
</dbReference>
<evidence type="ECO:0000313" key="1">
    <source>
        <dbReference type="EMBL" id="MFC0567596.1"/>
    </source>
</evidence>
<dbReference type="InterPro" id="IPR027417">
    <property type="entry name" value="P-loop_NTPase"/>
</dbReference>
<accession>A0ABV6P3I7</accession>
<dbReference type="RefSeq" id="WP_377342902.1">
    <property type="nucleotide sequence ID" value="NZ_JBHLUE010000026.1"/>
</dbReference>
<proteinExistence type="predicted"/>
<protein>
    <submittedName>
        <fullName evidence="1">AAA family ATPase</fullName>
    </submittedName>
</protein>
<dbReference type="Proteomes" id="UP001589894">
    <property type="component" value="Unassembled WGS sequence"/>
</dbReference>
<organism evidence="1 2">
    <name type="scientific">Plantactinospora siamensis</name>
    <dbReference type="NCBI Taxonomy" id="555372"/>
    <lineage>
        <taxon>Bacteria</taxon>
        <taxon>Bacillati</taxon>
        <taxon>Actinomycetota</taxon>
        <taxon>Actinomycetes</taxon>
        <taxon>Micromonosporales</taxon>
        <taxon>Micromonosporaceae</taxon>
        <taxon>Plantactinospora</taxon>
    </lineage>
</organism>